<dbReference type="Proteomes" id="UP000235728">
    <property type="component" value="Unassembled WGS sequence"/>
</dbReference>
<feature type="compositionally biased region" description="Polar residues" evidence="1">
    <location>
        <begin position="21"/>
        <end position="30"/>
    </location>
</feature>
<evidence type="ECO:0000313" key="2">
    <source>
        <dbReference type="EMBL" id="PMB73471.1"/>
    </source>
</evidence>
<sequence>MKVARAKLLDKKSELRPVNPTKGQQSQNDQSTTFMLLDTFEHICMRIPSGRSYSVDDGADVVKARDSHELHDYFDVSVDFDQLIVQRLEAIRESNCCTAC</sequence>
<comment type="caution">
    <text evidence="2">The sequence shown here is derived from an EMBL/GenBank/DDBJ whole genome shotgun (WGS) entry which is preliminary data.</text>
</comment>
<proteinExistence type="predicted"/>
<evidence type="ECO:0000256" key="1">
    <source>
        <dbReference type="SAM" id="MobiDB-lite"/>
    </source>
</evidence>
<protein>
    <submittedName>
        <fullName evidence="2">Uncharacterized protein</fullName>
    </submittedName>
</protein>
<feature type="region of interest" description="Disordered" evidence="1">
    <location>
        <begin position="1"/>
        <end position="30"/>
    </location>
</feature>
<reference evidence="2 3" key="1">
    <citation type="journal article" date="2016" name="Appl. Microbiol. Biotechnol.">
        <title>Characterization of T-DNA insertion mutants with decreased virulence in the entomopathogenic fungus Beauveria bassiana JEF-007.</title>
        <authorList>
            <person name="Kim S."/>
            <person name="Lee S.J."/>
            <person name="Nai Y.S."/>
            <person name="Yu J.S."/>
            <person name="Lee M.R."/>
            <person name="Yang Y.T."/>
            <person name="Kim J.S."/>
        </authorList>
    </citation>
    <scope>NUCLEOTIDE SEQUENCE [LARGE SCALE GENOMIC DNA]</scope>
    <source>
        <strain evidence="2 3">JEF-007</strain>
    </source>
</reference>
<name>A0A2N6P1R7_BEABA</name>
<dbReference type="AlphaFoldDB" id="A0A2N6P1R7"/>
<gene>
    <name evidence="2" type="ORF">BM221_000894</name>
</gene>
<organism evidence="2 3">
    <name type="scientific">Beauveria bassiana</name>
    <name type="common">White muscardine disease fungus</name>
    <name type="synonym">Tritirachium shiotae</name>
    <dbReference type="NCBI Taxonomy" id="176275"/>
    <lineage>
        <taxon>Eukaryota</taxon>
        <taxon>Fungi</taxon>
        <taxon>Dikarya</taxon>
        <taxon>Ascomycota</taxon>
        <taxon>Pezizomycotina</taxon>
        <taxon>Sordariomycetes</taxon>
        <taxon>Hypocreomycetidae</taxon>
        <taxon>Hypocreales</taxon>
        <taxon>Cordycipitaceae</taxon>
        <taxon>Beauveria</taxon>
    </lineage>
</organism>
<evidence type="ECO:0000313" key="3">
    <source>
        <dbReference type="Proteomes" id="UP000235728"/>
    </source>
</evidence>
<accession>A0A2N6P1R7</accession>
<dbReference type="EMBL" id="MRVG01000001">
    <property type="protein sequence ID" value="PMB73471.1"/>
    <property type="molecule type" value="Genomic_DNA"/>
</dbReference>